<proteinExistence type="predicted"/>
<sequence length="104" mass="11850">MPEKHLVFTTFFDHLSHSPATDSRSKPPVHCRACERPRPPQQRGDVDAQTVAPYTRSKATQTESSQFREGGGQRAEEKHSTQMNHRGCQMLHLVGSRHVYQLLQ</sequence>
<protein>
    <submittedName>
        <fullName evidence="2">Uncharacterized protein</fullName>
    </submittedName>
</protein>
<feature type="compositionally biased region" description="Polar residues" evidence="1">
    <location>
        <begin position="57"/>
        <end position="67"/>
    </location>
</feature>
<dbReference type="Proteomes" id="UP000693946">
    <property type="component" value="Linkage Group LG10"/>
</dbReference>
<name>A0AAV6T1H2_SOLSE</name>
<evidence type="ECO:0000313" key="2">
    <source>
        <dbReference type="EMBL" id="KAG7523246.1"/>
    </source>
</evidence>
<accession>A0AAV6T1H2</accession>
<evidence type="ECO:0000313" key="3">
    <source>
        <dbReference type="Proteomes" id="UP000693946"/>
    </source>
</evidence>
<dbReference type="EMBL" id="JAGKHQ010000002">
    <property type="protein sequence ID" value="KAG7523246.1"/>
    <property type="molecule type" value="Genomic_DNA"/>
</dbReference>
<feature type="region of interest" description="Disordered" evidence="1">
    <location>
        <begin position="16"/>
        <end position="84"/>
    </location>
</feature>
<evidence type="ECO:0000256" key="1">
    <source>
        <dbReference type="SAM" id="MobiDB-lite"/>
    </source>
</evidence>
<gene>
    <name evidence="2" type="ORF">JOB18_042423</name>
</gene>
<dbReference type="AlphaFoldDB" id="A0AAV6T1H2"/>
<organism evidence="2 3">
    <name type="scientific">Solea senegalensis</name>
    <name type="common">Senegalese sole</name>
    <dbReference type="NCBI Taxonomy" id="28829"/>
    <lineage>
        <taxon>Eukaryota</taxon>
        <taxon>Metazoa</taxon>
        <taxon>Chordata</taxon>
        <taxon>Craniata</taxon>
        <taxon>Vertebrata</taxon>
        <taxon>Euteleostomi</taxon>
        <taxon>Actinopterygii</taxon>
        <taxon>Neopterygii</taxon>
        <taxon>Teleostei</taxon>
        <taxon>Neoteleostei</taxon>
        <taxon>Acanthomorphata</taxon>
        <taxon>Carangaria</taxon>
        <taxon>Pleuronectiformes</taxon>
        <taxon>Pleuronectoidei</taxon>
        <taxon>Soleidae</taxon>
        <taxon>Solea</taxon>
    </lineage>
</organism>
<keyword evidence="3" id="KW-1185">Reference proteome</keyword>
<reference evidence="2 3" key="1">
    <citation type="journal article" date="2021" name="Sci. Rep.">
        <title>Chromosome anchoring in Senegalese sole (Solea senegalensis) reveals sex-associated markers and genome rearrangements in flatfish.</title>
        <authorList>
            <person name="Guerrero-Cozar I."/>
            <person name="Gomez-Garrido J."/>
            <person name="Berbel C."/>
            <person name="Martinez-Blanch J.F."/>
            <person name="Alioto T."/>
            <person name="Claros M.G."/>
            <person name="Gagnaire P.A."/>
            <person name="Manchado M."/>
        </authorList>
    </citation>
    <scope>NUCLEOTIDE SEQUENCE [LARGE SCALE GENOMIC DNA]</scope>
    <source>
        <strain evidence="2">Sse05_10M</strain>
    </source>
</reference>
<comment type="caution">
    <text evidence="2">The sequence shown here is derived from an EMBL/GenBank/DDBJ whole genome shotgun (WGS) entry which is preliminary data.</text>
</comment>